<protein>
    <submittedName>
        <fullName evidence="1">Uncharacterized protein</fullName>
    </submittedName>
</protein>
<evidence type="ECO:0000313" key="2">
    <source>
        <dbReference type="Proteomes" id="UP000003227"/>
    </source>
</evidence>
<dbReference type="Proteomes" id="UP000003227">
    <property type="component" value="Unassembled WGS sequence"/>
</dbReference>
<sequence>MNDDKQLPDTGKLFKGICQKKNKLFQMHKRFIPKLYLIMQIDRTYSLKL</sequence>
<name>D5Q5C4_CLODI</name>
<organism evidence="1 2">
    <name type="scientific">Clostridioides difficile NAP08</name>
    <dbReference type="NCBI Taxonomy" id="525259"/>
    <lineage>
        <taxon>Bacteria</taxon>
        <taxon>Bacillati</taxon>
        <taxon>Bacillota</taxon>
        <taxon>Clostridia</taxon>
        <taxon>Peptostreptococcales</taxon>
        <taxon>Peptostreptococcaceae</taxon>
        <taxon>Clostridioides</taxon>
    </lineage>
</organism>
<reference evidence="1 2" key="1">
    <citation type="submission" date="2010-05" db="EMBL/GenBank/DDBJ databases">
        <authorList>
            <person name="Qin X."/>
            <person name="Bachman B."/>
            <person name="Battles P."/>
            <person name="Bell A."/>
            <person name="Bess C."/>
            <person name="Bickham C."/>
            <person name="Chaboub L."/>
            <person name="Chen D."/>
            <person name="Coyle M."/>
            <person name="Deiros D.R."/>
            <person name="Dinh H."/>
            <person name="Forbes L."/>
            <person name="Fowler G."/>
            <person name="Francisco L."/>
            <person name="Fu Q."/>
            <person name="Gubbala S."/>
            <person name="Hale W."/>
            <person name="Han Y."/>
            <person name="Hemphill L."/>
            <person name="Highlander S.K."/>
            <person name="Hirani K."/>
            <person name="Hogues M."/>
            <person name="Jackson L."/>
            <person name="Jakkamsetti A."/>
            <person name="Javaid M."/>
            <person name="Jiang H."/>
            <person name="Korchina V."/>
            <person name="Kovar C."/>
            <person name="Lara F."/>
            <person name="Lee S."/>
            <person name="Mata R."/>
            <person name="Mathew T."/>
            <person name="Moen C."/>
            <person name="Morales K."/>
            <person name="Munidasa M."/>
            <person name="Nazareth L."/>
            <person name="Ngo R."/>
            <person name="Nguyen L."/>
            <person name="Okwuonu G."/>
            <person name="Ongeri F."/>
            <person name="Patil S."/>
            <person name="Petrosino J."/>
            <person name="Pham C."/>
            <person name="Pham P."/>
            <person name="Pu L.-L."/>
            <person name="Puazo M."/>
            <person name="Raj R."/>
            <person name="Reid J."/>
            <person name="Rouhana J."/>
            <person name="Saada N."/>
            <person name="Shang Y."/>
            <person name="Simmons D."/>
            <person name="Thornton R."/>
            <person name="Warren J."/>
            <person name="Weissenberger G."/>
            <person name="Zhang J."/>
            <person name="Zhang L."/>
            <person name="Zhou C."/>
            <person name="Zhu D."/>
            <person name="Muzny D."/>
            <person name="Worley K."/>
            <person name="Gibbs R."/>
        </authorList>
    </citation>
    <scope>NUCLEOTIDE SEQUENCE [LARGE SCALE GENOMIC DNA]</scope>
    <source>
        <strain evidence="1 2">NAP08</strain>
    </source>
</reference>
<evidence type="ECO:0000313" key="1">
    <source>
        <dbReference type="EMBL" id="EFH06795.1"/>
    </source>
</evidence>
<dbReference type="AlphaFoldDB" id="D5Q5C4"/>
<gene>
    <name evidence="1" type="ORF">HMPREF0220_2106</name>
</gene>
<dbReference type="HOGENOM" id="CLU_3138894_0_0_9"/>
<proteinExistence type="predicted"/>
<accession>D5Q5C4</accession>
<comment type="caution">
    <text evidence="1">The sequence shown here is derived from an EMBL/GenBank/DDBJ whole genome shotgun (WGS) entry which is preliminary data.</text>
</comment>
<dbReference type="EMBL" id="ADNX01000051">
    <property type="protein sequence ID" value="EFH06795.1"/>
    <property type="molecule type" value="Genomic_DNA"/>
</dbReference>